<dbReference type="Pfam" id="PF09324">
    <property type="entry name" value="Sec7-like_HDS"/>
    <property type="match status" value="1"/>
</dbReference>
<evidence type="ECO:0000313" key="4">
    <source>
        <dbReference type="Proteomes" id="UP000759131"/>
    </source>
</evidence>
<proteinExistence type="predicted"/>
<feature type="region of interest" description="Disordered" evidence="1">
    <location>
        <begin position="803"/>
        <end position="834"/>
    </location>
</feature>
<sequence length="930" mass="105017">MTEEEFISDILNSGILVYISGHWLAELYQSVLADNLLGNAGYECKDELNVSLINILTDMDGLGSCEPGAQQLSDYRRLEKAVTNHIVSERDTESSAAHKLVRRLLTAFWDSILGCLGIVFRGDFSHKSGELKASVAFNNLLGSDAKAIMNRKMMITSTLDGLQIAAKLCIQLGLQSRCDKVVLSCGLEIGSHCSACWRYVFKCCQYIMQLEHNYFTSRHSSLLTSTRTSLCSLIKSSPKQCELYYNCETTLESTSMPGINEFEEINTETCINNLIAETTSQNNDSILKDKQLERVIDILSHLVDLLFEDAANKLNLRSLNGFLTQLCVCSGEQLSLLSKTESTSNCYSGKSLLLFRLSDVILRTARSGRPVLHFIKCWSSVSSHLVEAATHWDHFVAKKSISTIHDIINVFLSTHNELPHFHFNEALFKPFENLLLLELCDTDVQELIISSICEFVEGTTEDIRSGWRSLFGALRGIRLPQVCPQTKSCDSQELEVERVRQLGVILDIFEAFLHTDNLQVFANAAVDCLLCLLKLVQNPQTIANEMSINDETPKSLDLCLISLKYLHQFSSMLRSMYEMPACPLFSSHKLSHTIRIIDTTHLMSKTGVAPHLPIVITLDRMDKPNKILNIWFLLIDEYLRSINKCNPKHVNTAVEMLFQWLNCLIEIPANQIFLLESQRNIADMDSKYRTYGDNHSNPIRDNRSFVFVINDGQNTFTVLVIQLTSHWLILQIISSLLLTGIQPVMPNVDKLVHPMDNHSKPKSNVGECSDDSVKENGVEMYGLATESKMNQMMAQYKKYKVQHSPIPPIPPTPPNPTTTTPSTPTLSHIPNTIDANNTNTINDKTRSLEMIQHQKHIHLMDSQAFQILWSEIISMAIELHVSLPSHQFKQLMTSLLPAIQQLTVYCNDNRLRHTISLWITKVVDIHVIDQ</sequence>
<reference evidence="3" key="1">
    <citation type="submission" date="2020-11" db="EMBL/GenBank/DDBJ databases">
        <authorList>
            <person name="Tran Van P."/>
        </authorList>
    </citation>
    <scope>NUCLEOTIDE SEQUENCE</scope>
</reference>
<accession>A0A7R9PTT3</accession>
<dbReference type="OrthoDB" id="10002886at2759"/>
<dbReference type="EMBL" id="CAJPIZ010000277">
    <property type="protein sequence ID" value="CAG2100991.1"/>
    <property type="molecule type" value="Genomic_DNA"/>
</dbReference>
<dbReference type="EMBL" id="OC854852">
    <property type="protein sequence ID" value="CAD7620561.1"/>
    <property type="molecule type" value="Genomic_DNA"/>
</dbReference>
<keyword evidence="4" id="KW-1185">Reference proteome</keyword>
<feature type="compositionally biased region" description="Low complexity" evidence="1">
    <location>
        <begin position="817"/>
        <end position="834"/>
    </location>
</feature>
<feature type="domain" description="Mon2/Sec7/BIG1-like HDS" evidence="2">
    <location>
        <begin position="415"/>
        <end position="475"/>
    </location>
</feature>
<name>A0A7R9PTT3_9ACAR</name>
<evidence type="ECO:0000313" key="3">
    <source>
        <dbReference type="EMBL" id="CAD7620561.1"/>
    </source>
</evidence>
<feature type="compositionally biased region" description="Pro residues" evidence="1">
    <location>
        <begin position="805"/>
        <end position="816"/>
    </location>
</feature>
<evidence type="ECO:0000256" key="1">
    <source>
        <dbReference type="SAM" id="MobiDB-lite"/>
    </source>
</evidence>
<dbReference type="AlphaFoldDB" id="A0A7R9PTT3"/>
<evidence type="ECO:0000259" key="2">
    <source>
        <dbReference type="Pfam" id="PF09324"/>
    </source>
</evidence>
<dbReference type="Proteomes" id="UP000759131">
    <property type="component" value="Unassembled WGS sequence"/>
</dbReference>
<gene>
    <name evidence="3" type="ORF">OSB1V03_LOCUS1046</name>
</gene>
<dbReference type="InterPro" id="IPR015403">
    <property type="entry name" value="Mon2/Sec7/BIG1-like_HDS"/>
</dbReference>
<organism evidence="3">
    <name type="scientific">Medioppia subpectinata</name>
    <dbReference type="NCBI Taxonomy" id="1979941"/>
    <lineage>
        <taxon>Eukaryota</taxon>
        <taxon>Metazoa</taxon>
        <taxon>Ecdysozoa</taxon>
        <taxon>Arthropoda</taxon>
        <taxon>Chelicerata</taxon>
        <taxon>Arachnida</taxon>
        <taxon>Acari</taxon>
        <taxon>Acariformes</taxon>
        <taxon>Sarcoptiformes</taxon>
        <taxon>Oribatida</taxon>
        <taxon>Brachypylina</taxon>
        <taxon>Oppioidea</taxon>
        <taxon>Oppiidae</taxon>
        <taxon>Medioppia</taxon>
    </lineage>
</organism>
<protein>
    <recommendedName>
        <fullName evidence="2">Mon2/Sec7/BIG1-like HDS domain-containing protein</fullName>
    </recommendedName>
</protein>